<evidence type="ECO:0000313" key="2">
    <source>
        <dbReference type="Proteomes" id="UP001152872"/>
    </source>
</evidence>
<organism evidence="1 2">
    <name type="scientific">Pseudanabaena catenata USMAC16</name>
    <dbReference type="NCBI Taxonomy" id="1855837"/>
    <lineage>
        <taxon>Bacteria</taxon>
        <taxon>Bacillati</taxon>
        <taxon>Cyanobacteriota</taxon>
        <taxon>Cyanophyceae</taxon>
        <taxon>Pseudanabaenales</taxon>
        <taxon>Pseudanabaenaceae</taxon>
        <taxon>Pseudanabaena</taxon>
    </lineage>
</organism>
<dbReference type="PIRSF" id="PIRSF014979">
    <property type="entry name" value="UCP014979"/>
    <property type="match status" value="1"/>
</dbReference>
<dbReference type="InterPro" id="IPR014468">
    <property type="entry name" value="UCP014979"/>
</dbReference>
<name>A0A9X4M7S8_9CYAN</name>
<dbReference type="Proteomes" id="UP001152872">
    <property type="component" value="Unassembled WGS sequence"/>
</dbReference>
<dbReference type="EMBL" id="VBTY01000033">
    <property type="protein sequence ID" value="MDG3494125.1"/>
    <property type="molecule type" value="Genomic_DNA"/>
</dbReference>
<dbReference type="AlphaFoldDB" id="A0A9X4M7S8"/>
<evidence type="ECO:0000313" key="1">
    <source>
        <dbReference type="EMBL" id="MDG3494125.1"/>
    </source>
</evidence>
<keyword evidence="2" id="KW-1185">Reference proteome</keyword>
<proteinExistence type="predicted"/>
<accession>A0A9X4M7S8</accession>
<gene>
    <name evidence="1" type="ORF">FEV09_06090</name>
</gene>
<reference evidence="1" key="1">
    <citation type="submission" date="2019-05" db="EMBL/GenBank/DDBJ databases">
        <title>Whole genome sequencing of Pseudanabaena catenata USMAC16.</title>
        <authorList>
            <person name="Khan Z."/>
            <person name="Omar W.M."/>
            <person name="Convey P."/>
            <person name="Merican F."/>
            <person name="Najimudin N."/>
        </authorList>
    </citation>
    <scope>NUCLEOTIDE SEQUENCE</scope>
    <source>
        <strain evidence="1">USMAC16</strain>
    </source>
</reference>
<dbReference type="InterPro" id="IPR047589">
    <property type="entry name" value="DUF11_rpt"/>
</dbReference>
<dbReference type="RefSeq" id="WP_009626188.1">
    <property type="nucleotide sequence ID" value="NZ_VBTY01000033.1"/>
</dbReference>
<comment type="caution">
    <text evidence="1">The sequence shown here is derived from an EMBL/GenBank/DDBJ whole genome shotgun (WGS) entry which is preliminary data.</text>
</comment>
<sequence>MQRMNLIGIGAIALLSTVPFTGVMPGLASSQSSEPVFAQSSQQQAPIQLKLVAERQSVVAIASGQVEWKPLPTNASLRPGENIRYVVTASNISDRQIKNLVVTQPIPKSSIYVLGSATLPTIQGAKLDYSIDGGKTYSDNPTIRVKLDSGEIVNRPAPDSMYTNVRWKFGDSFPAKTITYATYQVRIR</sequence>
<dbReference type="NCBIfam" id="TIGR01451">
    <property type="entry name" value="B_ant_repeat"/>
    <property type="match status" value="1"/>
</dbReference>
<protein>
    <submittedName>
        <fullName evidence="1">DUF11 domain-containing protein</fullName>
    </submittedName>
</protein>